<keyword evidence="3 8" id="KW-0479">Metal-binding</keyword>
<comment type="caution">
    <text evidence="8">Lacks conserved residue(s) required for the propagation of feature annotation.</text>
</comment>
<dbReference type="EC" id="1.17.7.4" evidence="8"/>
<dbReference type="RefSeq" id="WP_408977416.1">
    <property type="nucleotide sequence ID" value="NZ_JBJUVG010000006.1"/>
</dbReference>
<feature type="binding site" evidence="8">
    <location>
        <position position="41"/>
    </location>
    <ligand>
        <name>isopentenyl diphosphate</name>
        <dbReference type="ChEBI" id="CHEBI:128769"/>
    </ligand>
</feature>
<evidence type="ECO:0000256" key="1">
    <source>
        <dbReference type="ARBA" id="ARBA00006767"/>
    </source>
</evidence>
<feature type="binding site" evidence="8">
    <location>
        <position position="219"/>
    </location>
    <ligand>
        <name>dimethylallyl diphosphate</name>
        <dbReference type="ChEBI" id="CHEBI:57623"/>
    </ligand>
</feature>
<feature type="binding site" evidence="8">
    <location>
        <position position="41"/>
    </location>
    <ligand>
        <name>(2E)-4-hydroxy-3-methylbut-2-enyl diphosphate</name>
        <dbReference type="ChEBI" id="CHEBI:128753"/>
    </ligand>
</feature>
<keyword evidence="6 8" id="KW-0411">Iron-sulfur</keyword>
<protein>
    <recommendedName>
        <fullName evidence="8">4-hydroxy-3-methylbut-2-enyl diphosphate reductase</fullName>
        <shortName evidence="8">HMBPP reductase</shortName>
        <ecNumber evidence="8">1.17.7.4</ecNumber>
    </recommendedName>
</protein>
<dbReference type="SUPFAM" id="SSF50249">
    <property type="entry name" value="Nucleic acid-binding proteins"/>
    <property type="match status" value="4"/>
</dbReference>
<dbReference type="InterPro" id="IPR003029">
    <property type="entry name" value="S1_domain"/>
</dbReference>
<feature type="binding site" evidence="8">
    <location>
        <position position="219"/>
    </location>
    <ligand>
        <name>isopentenyl diphosphate</name>
        <dbReference type="ChEBI" id="CHEBI:128769"/>
    </ligand>
</feature>
<dbReference type="InterPro" id="IPR050437">
    <property type="entry name" value="Ribos_protein_bS1-like"/>
</dbReference>
<accession>A0ABW9GYV0</accession>
<dbReference type="PROSITE" id="PS50126">
    <property type="entry name" value="S1"/>
    <property type="match status" value="4"/>
</dbReference>
<keyword evidence="2 8" id="KW-0004">4Fe-4S</keyword>
<keyword evidence="8" id="KW-0414">Isoprene biosynthesis</keyword>
<comment type="cofactor">
    <cofactor evidence="8">
        <name>[4Fe-4S] cluster</name>
        <dbReference type="ChEBI" id="CHEBI:49883"/>
    </cofactor>
    <text evidence="8">Binds 1 [4Fe-4S] cluster per subunit.</text>
</comment>
<evidence type="ECO:0000313" key="11">
    <source>
        <dbReference type="EMBL" id="MFM9413800.1"/>
    </source>
</evidence>
<dbReference type="Gene3D" id="2.40.50.140">
    <property type="entry name" value="Nucleic acid-binding proteins"/>
    <property type="match status" value="4"/>
</dbReference>
<dbReference type="InterPro" id="IPR035104">
    <property type="entry name" value="Ribosomal_protein_S1-like"/>
</dbReference>
<evidence type="ECO:0000256" key="7">
    <source>
        <dbReference type="ARBA" id="ARBA00023274"/>
    </source>
</evidence>
<feature type="binding site" evidence="8">
    <location>
        <position position="221"/>
    </location>
    <ligand>
        <name>isopentenyl diphosphate</name>
        <dbReference type="ChEBI" id="CHEBI:128769"/>
    </ligand>
</feature>
<feature type="domain" description="S1 motif" evidence="10">
    <location>
        <begin position="385"/>
        <end position="452"/>
    </location>
</feature>
<dbReference type="NCBIfam" id="TIGR00216">
    <property type="entry name" value="ispH_lytB"/>
    <property type="match status" value="1"/>
</dbReference>
<feature type="binding site" evidence="8">
    <location>
        <position position="123"/>
    </location>
    <ligand>
        <name>dimethylallyl diphosphate</name>
        <dbReference type="ChEBI" id="CHEBI:57623"/>
    </ligand>
</feature>
<name>A0ABW9GYV0_9FIRM</name>
<evidence type="ECO:0000256" key="8">
    <source>
        <dbReference type="HAMAP-Rule" id="MF_00191"/>
    </source>
</evidence>
<feature type="binding site" evidence="8">
    <location>
        <position position="219"/>
    </location>
    <ligand>
        <name>(2E)-4-hydroxy-3-methylbut-2-enyl diphosphate</name>
        <dbReference type="ChEBI" id="CHEBI:128753"/>
    </ligand>
</feature>
<evidence type="ECO:0000256" key="3">
    <source>
        <dbReference type="ARBA" id="ARBA00022723"/>
    </source>
</evidence>
<dbReference type="SMART" id="SM00316">
    <property type="entry name" value="S1"/>
    <property type="match status" value="4"/>
</dbReference>
<keyword evidence="5 8" id="KW-0408">Iron</keyword>
<proteinExistence type="inferred from homology"/>
<feature type="binding site" evidence="8">
    <location>
        <position position="123"/>
    </location>
    <ligand>
        <name>(2E)-4-hydroxy-3-methylbut-2-enyl diphosphate</name>
        <dbReference type="ChEBI" id="CHEBI:128753"/>
    </ligand>
</feature>
<dbReference type="Gene3D" id="3.40.50.11270">
    <property type="match status" value="1"/>
</dbReference>
<reference evidence="11 12" key="1">
    <citation type="journal article" date="2016" name="Int. J. Syst. Evol. Microbiol.">
        <title>Peptococcus simiae sp. nov., isolated from rhesus macaque faeces and emended description of the genus Peptococcus.</title>
        <authorList>
            <person name="Shkoporov A.N."/>
            <person name="Efimov B.A."/>
            <person name="Kondova I."/>
            <person name="Ouwerling B."/>
            <person name="Chaplin A.V."/>
            <person name="Shcherbakova V.A."/>
            <person name="Langermans J.A.M."/>
        </authorList>
    </citation>
    <scope>NUCLEOTIDE SEQUENCE [LARGE SCALE GENOMIC DNA]</scope>
    <source>
        <strain evidence="11 12">M108</strain>
    </source>
</reference>
<evidence type="ECO:0000313" key="12">
    <source>
        <dbReference type="Proteomes" id="UP001631949"/>
    </source>
</evidence>
<feature type="domain" description="S1 motif" evidence="10">
    <location>
        <begin position="558"/>
        <end position="627"/>
    </location>
</feature>
<feature type="binding site" evidence="8">
    <location>
        <position position="221"/>
    </location>
    <ligand>
        <name>dimethylallyl diphosphate</name>
        <dbReference type="ChEBI" id="CHEBI:57623"/>
    </ligand>
</feature>
<dbReference type="Proteomes" id="UP001631949">
    <property type="component" value="Unassembled WGS sequence"/>
</dbReference>
<comment type="caution">
    <text evidence="11">The sequence shown here is derived from an EMBL/GenBank/DDBJ whole genome shotgun (WGS) entry which is preliminary data.</text>
</comment>
<feature type="domain" description="S1 motif" evidence="10">
    <location>
        <begin position="473"/>
        <end position="541"/>
    </location>
</feature>
<comment type="function">
    <text evidence="8">Catalyzes the conversion of 1-hydroxy-2-methyl-2-(E)-butenyl 4-diphosphate (HMBPP) into a mixture of isopentenyl diphosphate (IPP) and dimethylallyl diphosphate (DMAPP). Acts in the terminal step of the DOXP/MEP pathway for isoprenoid precursor biosynthesis.</text>
</comment>
<gene>
    <name evidence="8" type="primary">ispH</name>
    <name evidence="11" type="ORF">ACKQTC_05430</name>
</gene>
<dbReference type="PRINTS" id="PR00681">
    <property type="entry name" value="RIBOSOMALS1"/>
</dbReference>
<feature type="binding site" evidence="8">
    <location>
        <position position="191"/>
    </location>
    <ligand>
        <name>[4Fe-4S] cluster</name>
        <dbReference type="ChEBI" id="CHEBI:49883"/>
    </ligand>
</feature>
<feature type="binding site" evidence="8">
    <location>
        <position position="73"/>
    </location>
    <ligand>
        <name>isopentenyl diphosphate</name>
        <dbReference type="ChEBI" id="CHEBI:128769"/>
    </ligand>
</feature>
<keyword evidence="4 11" id="KW-0689">Ribosomal protein</keyword>
<comment type="similarity">
    <text evidence="1">Belongs to the bacterial ribosomal protein bS1 family.</text>
</comment>
<feature type="binding site" evidence="8">
    <location>
        <position position="12"/>
    </location>
    <ligand>
        <name>[4Fe-4S] cluster</name>
        <dbReference type="ChEBI" id="CHEBI:49883"/>
    </ligand>
</feature>
<dbReference type="EMBL" id="JBJUVG010000006">
    <property type="protein sequence ID" value="MFM9413800.1"/>
    <property type="molecule type" value="Genomic_DNA"/>
</dbReference>
<dbReference type="GO" id="GO:0051745">
    <property type="term" value="F:4-hydroxy-3-methylbut-2-enyl diphosphate reductase activity"/>
    <property type="evidence" value="ECO:0007669"/>
    <property type="project" value="UniProtKB-EC"/>
</dbReference>
<evidence type="ECO:0000256" key="4">
    <source>
        <dbReference type="ARBA" id="ARBA00022980"/>
    </source>
</evidence>
<organism evidence="11 12">
    <name type="scientific">Peptococcus simiae</name>
    <dbReference type="NCBI Taxonomy" id="1643805"/>
    <lineage>
        <taxon>Bacteria</taxon>
        <taxon>Bacillati</taxon>
        <taxon>Bacillota</taxon>
        <taxon>Clostridia</taxon>
        <taxon>Eubacteriales</taxon>
        <taxon>Peptococcaceae</taxon>
        <taxon>Peptococcus</taxon>
    </lineage>
</organism>
<keyword evidence="12" id="KW-1185">Reference proteome</keyword>
<dbReference type="Pfam" id="PF00575">
    <property type="entry name" value="S1"/>
    <property type="match status" value="4"/>
</dbReference>
<feature type="binding site" evidence="8">
    <location>
        <position position="263"/>
    </location>
    <ligand>
        <name>isopentenyl diphosphate</name>
        <dbReference type="ChEBI" id="CHEBI:128769"/>
    </ligand>
</feature>
<comment type="pathway">
    <text evidence="8">Isoprenoid biosynthesis; dimethylallyl diphosphate biosynthesis; dimethylallyl diphosphate from (2E)-4-hydroxy-3-methylbutenyl diphosphate: step 1/1.</text>
</comment>
<sequence length="679" mass="75494">MEIRIAANAGFCFGVRHAIEKGEALIEEGKGPLATLGPLIHNPQEVQRLESMGIRSYDDYDDITEKSVIFRTHGVTPAVCEEANRRGLTTFDCTCPKVRAVQKLAEKYAEDGYQVLILGDANHPEVQGIVGWSGDRAEVFFEPEELQRLNLTGQKVCLVSQTTEKTERFESAVEILKDLDLADLVVRNTICAATRDRQYDAGKLAREADAMIVIGGYNSANTNKLVNICQEAGVTTYHVEIAADLQASWFDGVNLIGLTAGASTPDWIIREVIDKMEELTMEQGLEQGYGTLDPLNLYDVVTGTVVKITPDEVMVDVGGKSEGVIPKKELSFQKDPDVNELVQVGDEIQVMVIKMENNEGHMVLSKKRADQEKAMDALQEKFDNDEIIEAKVVNDVKGGVIVDIGARGFVPASHLDTKYVEDIKQFVGNTYRFKIIEFDPNPENRKIILSRRALIEEEEKEKREELWKTLEVGETRKGTVQRIASFGAFVDLGGVDGLLHISEMGWGRVKQPTDVVNVGDEIEVYILALDEEKGKISLSLKKLLSNPWDDVDERYEVGSTAHGKVVRIAPFGAFVSLEDGVDGLVHISQIAWEHVEQVEDVLKVGQEVDVKILDVDKDRKRISLSIKELKERPAGEAPKQQKPRRESRPKSDVPVVNEDISTNLGDVFGQLLDQEEDAE</sequence>
<dbReference type="CDD" id="cd05688">
    <property type="entry name" value="S1_RPS1_repeat_ec3"/>
    <property type="match status" value="1"/>
</dbReference>
<evidence type="ECO:0000259" key="10">
    <source>
        <dbReference type="PROSITE" id="PS50126"/>
    </source>
</evidence>
<feature type="binding site" evidence="8">
    <location>
        <position position="41"/>
    </location>
    <ligand>
        <name>dimethylallyl diphosphate</name>
        <dbReference type="ChEBI" id="CHEBI:57623"/>
    </ligand>
</feature>
<dbReference type="Pfam" id="PF02401">
    <property type="entry name" value="LYTB"/>
    <property type="match status" value="1"/>
</dbReference>
<dbReference type="CDD" id="cd13944">
    <property type="entry name" value="lytB_ispH"/>
    <property type="match status" value="1"/>
</dbReference>
<dbReference type="CDD" id="cd05687">
    <property type="entry name" value="S1_RPS1_repeat_ec1_hs1"/>
    <property type="match status" value="1"/>
</dbReference>
<evidence type="ECO:0000256" key="9">
    <source>
        <dbReference type="SAM" id="MobiDB-lite"/>
    </source>
</evidence>
<comment type="catalytic activity">
    <reaction evidence="8">
        <text>dimethylallyl diphosphate + 2 oxidized [2Fe-2S]-[ferredoxin] + H2O = (2E)-4-hydroxy-3-methylbut-2-enyl diphosphate + 2 reduced [2Fe-2S]-[ferredoxin] + 2 H(+)</text>
        <dbReference type="Rhea" id="RHEA:24825"/>
        <dbReference type="Rhea" id="RHEA-COMP:10000"/>
        <dbReference type="Rhea" id="RHEA-COMP:10001"/>
        <dbReference type="ChEBI" id="CHEBI:15377"/>
        <dbReference type="ChEBI" id="CHEBI:15378"/>
        <dbReference type="ChEBI" id="CHEBI:33737"/>
        <dbReference type="ChEBI" id="CHEBI:33738"/>
        <dbReference type="ChEBI" id="CHEBI:57623"/>
        <dbReference type="ChEBI" id="CHEBI:128753"/>
        <dbReference type="EC" id="1.17.7.4"/>
    </reaction>
</comment>
<feature type="binding site" evidence="8">
    <location>
        <position position="73"/>
    </location>
    <ligand>
        <name>dimethylallyl diphosphate</name>
        <dbReference type="ChEBI" id="CHEBI:57623"/>
    </ligand>
</feature>
<keyword evidence="7" id="KW-0687">Ribonucleoprotein</keyword>
<keyword evidence="8 11" id="KW-0560">Oxidoreductase</keyword>
<feature type="binding site" evidence="8">
    <location>
        <position position="221"/>
    </location>
    <ligand>
        <name>(2E)-4-hydroxy-3-methylbut-2-enyl diphosphate</name>
        <dbReference type="ChEBI" id="CHEBI:128753"/>
    </ligand>
</feature>
<feature type="binding site" evidence="8">
    <location>
        <position position="123"/>
    </location>
    <ligand>
        <name>isopentenyl diphosphate</name>
        <dbReference type="ChEBI" id="CHEBI:128769"/>
    </ligand>
</feature>
<dbReference type="HAMAP" id="MF_00191">
    <property type="entry name" value="IspH"/>
    <property type="match status" value="1"/>
</dbReference>
<dbReference type="NCBIfam" id="NF005208">
    <property type="entry name" value="PRK06676.1"/>
    <property type="match status" value="1"/>
</dbReference>
<comment type="pathway">
    <text evidence="8">Isoprenoid biosynthesis; isopentenyl diphosphate biosynthesis via DXP pathway; isopentenyl diphosphate from 1-deoxy-D-xylulose 5-phosphate: step 6/6.</text>
</comment>
<evidence type="ECO:0000256" key="2">
    <source>
        <dbReference type="ARBA" id="ARBA00022485"/>
    </source>
</evidence>
<feature type="binding site" evidence="8">
    <location>
        <position position="162"/>
    </location>
    <ligand>
        <name>(2E)-4-hydroxy-3-methylbut-2-enyl diphosphate</name>
        <dbReference type="ChEBI" id="CHEBI:128753"/>
    </ligand>
</feature>
<feature type="region of interest" description="Disordered" evidence="9">
    <location>
        <begin position="630"/>
        <end position="661"/>
    </location>
</feature>
<feature type="domain" description="S1 motif" evidence="10">
    <location>
        <begin position="298"/>
        <end position="367"/>
    </location>
</feature>
<dbReference type="InterPro" id="IPR003451">
    <property type="entry name" value="LytB/IspH"/>
</dbReference>
<dbReference type="PANTHER" id="PTHR10724">
    <property type="entry name" value="30S RIBOSOMAL PROTEIN S1"/>
    <property type="match status" value="1"/>
</dbReference>
<evidence type="ECO:0000256" key="5">
    <source>
        <dbReference type="ARBA" id="ARBA00023004"/>
    </source>
</evidence>
<feature type="binding site" evidence="8">
    <location>
        <position position="263"/>
    </location>
    <ligand>
        <name>(2E)-4-hydroxy-3-methylbut-2-enyl diphosphate</name>
        <dbReference type="ChEBI" id="CHEBI:128753"/>
    </ligand>
</feature>
<comment type="catalytic activity">
    <reaction evidence="8">
        <text>isopentenyl diphosphate + 2 oxidized [2Fe-2S]-[ferredoxin] + H2O = (2E)-4-hydroxy-3-methylbut-2-enyl diphosphate + 2 reduced [2Fe-2S]-[ferredoxin] + 2 H(+)</text>
        <dbReference type="Rhea" id="RHEA:24488"/>
        <dbReference type="Rhea" id="RHEA-COMP:10000"/>
        <dbReference type="Rhea" id="RHEA-COMP:10001"/>
        <dbReference type="ChEBI" id="CHEBI:15377"/>
        <dbReference type="ChEBI" id="CHEBI:15378"/>
        <dbReference type="ChEBI" id="CHEBI:33737"/>
        <dbReference type="ChEBI" id="CHEBI:33738"/>
        <dbReference type="ChEBI" id="CHEBI:128753"/>
        <dbReference type="ChEBI" id="CHEBI:128769"/>
        <dbReference type="EC" id="1.17.7.4"/>
    </reaction>
</comment>
<dbReference type="NCBIfam" id="NF000907">
    <property type="entry name" value="PRK00087.1"/>
    <property type="match status" value="1"/>
</dbReference>
<dbReference type="InterPro" id="IPR012340">
    <property type="entry name" value="NA-bd_OB-fold"/>
</dbReference>
<feature type="binding site" evidence="8">
    <location>
        <position position="263"/>
    </location>
    <ligand>
        <name>dimethylallyl diphosphate</name>
        <dbReference type="ChEBI" id="CHEBI:57623"/>
    </ligand>
</feature>
<evidence type="ECO:0000256" key="6">
    <source>
        <dbReference type="ARBA" id="ARBA00023014"/>
    </source>
</evidence>
<dbReference type="GO" id="GO:0005840">
    <property type="term" value="C:ribosome"/>
    <property type="evidence" value="ECO:0007669"/>
    <property type="project" value="UniProtKB-KW"/>
</dbReference>
<dbReference type="NCBIfam" id="NF002187">
    <property type="entry name" value="PRK01045.1-1"/>
    <property type="match status" value="1"/>
</dbReference>
<dbReference type="CDD" id="cd04465">
    <property type="entry name" value="S1_RPS1_repeat_ec2_hs2"/>
    <property type="match status" value="1"/>
</dbReference>
<dbReference type="Gene3D" id="3.40.1010.20">
    <property type="entry name" value="4-hydroxy-3-methylbut-2-enyl diphosphate reductase, catalytic domain"/>
    <property type="match status" value="2"/>
</dbReference>
<comment type="similarity">
    <text evidence="8">Belongs to the IspH family.</text>
</comment>
<feature type="binding site" evidence="8">
    <location>
        <position position="95"/>
    </location>
    <ligand>
        <name>[4Fe-4S] cluster</name>
        <dbReference type="ChEBI" id="CHEBI:49883"/>
    </ligand>
</feature>
<dbReference type="PANTHER" id="PTHR10724:SF7">
    <property type="entry name" value="SMALL RIBOSOMAL SUBUNIT PROTEIN BS1C"/>
    <property type="match status" value="1"/>
</dbReference>
<feature type="binding site" evidence="8">
    <location>
        <position position="73"/>
    </location>
    <ligand>
        <name>(2E)-4-hydroxy-3-methylbut-2-enyl diphosphate</name>
        <dbReference type="ChEBI" id="CHEBI:128753"/>
    </ligand>
</feature>
<feature type="active site" description="Proton donor" evidence="8">
    <location>
        <position position="125"/>
    </location>
</feature>